<dbReference type="HOGENOM" id="CLU_032070_0_0_1"/>
<feature type="region of interest" description="Disordered" evidence="1">
    <location>
        <begin position="143"/>
        <end position="191"/>
    </location>
</feature>
<dbReference type="SUPFAM" id="SSF47592">
    <property type="entry name" value="SWIB/MDM2 domain"/>
    <property type="match status" value="1"/>
</dbReference>
<feature type="compositionally biased region" description="Low complexity" evidence="1">
    <location>
        <begin position="283"/>
        <end position="298"/>
    </location>
</feature>
<dbReference type="Gene3D" id="1.10.245.10">
    <property type="entry name" value="SWIB/MDM2 domain"/>
    <property type="match status" value="1"/>
</dbReference>
<dbReference type="AlphaFoldDB" id="J8LQU7"/>
<evidence type="ECO:0000256" key="1">
    <source>
        <dbReference type="SAM" id="MobiDB-lite"/>
    </source>
</evidence>
<protein>
    <submittedName>
        <fullName evidence="2">Rsc6p</fullName>
    </submittedName>
</protein>
<name>J8LQU7_SACAR</name>
<organism evidence="2 3">
    <name type="scientific">Saccharomyces arboricola (strain H-6 / AS 2.3317 / CBS 10644)</name>
    <name type="common">Yeast</name>
    <dbReference type="NCBI Taxonomy" id="1160507"/>
    <lineage>
        <taxon>Eukaryota</taxon>
        <taxon>Fungi</taxon>
        <taxon>Dikarya</taxon>
        <taxon>Ascomycota</taxon>
        <taxon>Saccharomycotina</taxon>
        <taxon>Saccharomycetes</taxon>
        <taxon>Saccharomycetales</taxon>
        <taxon>Saccharomycetaceae</taxon>
        <taxon>Saccharomyces</taxon>
    </lineage>
</organism>
<feature type="compositionally biased region" description="Acidic residues" evidence="1">
    <location>
        <begin position="299"/>
        <end position="308"/>
    </location>
</feature>
<feature type="compositionally biased region" description="Acidic residues" evidence="1">
    <location>
        <begin position="182"/>
        <end position="191"/>
    </location>
</feature>
<evidence type="ECO:0000313" key="3">
    <source>
        <dbReference type="Proteomes" id="UP000006968"/>
    </source>
</evidence>
<reference evidence="2 3" key="1">
    <citation type="journal article" date="2013" name="BMC Genomics">
        <title>High quality de novo sequencing and assembly of the Saccharomyces arboricolus genome.</title>
        <authorList>
            <person name="Liti G."/>
            <person name="Nguyen Ba A.N."/>
            <person name="Blythe M."/>
            <person name="Mueller C.A."/>
            <person name="Bergstroem A."/>
            <person name="Cubillos F.A."/>
            <person name="Dafhnis-Calas F."/>
            <person name="Khoshraftar S."/>
            <person name="Malla S."/>
            <person name="Mehta N."/>
            <person name="Siow C.C."/>
            <person name="Warringer J."/>
            <person name="Moses A.M."/>
            <person name="Louis E.J."/>
            <person name="Nieduszynski C.A."/>
        </authorList>
    </citation>
    <scope>NUCLEOTIDE SEQUENCE [LARGE SCALE GENOMIC DNA]</scope>
    <source>
        <strain evidence="3">H-6 / AS 2.3317 / CBS 10644</strain>
    </source>
</reference>
<feature type="compositionally biased region" description="Polar residues" evidence="1">
    <location>
        <begin position="147"/>
        <end position="158"/>
    </location>
</feature>
<dbReference type="InterPro" id="IPR036885">
    <property type="entry name" value="SWIB_MDM2_dom_sf"/>
</dbReference>
<sequence length="493" mass="55396">MMTQTNPIPVTYPTDVYIPTYLPEDNVSNLPDLKKLIEMDSRLDLYLTRRRLDTSINLPTNSKSKSKDRAPDNERMRIYVYNTTEMHPGNDSDVATDDDKATWTLRVEGKLLDGAAEEKRPFSGFLEGIAIDFKKLKPLGKKRKHNSSLSLPLRLQQTEDNDVDISMGDENGGEDGNGNGNGEDDDDDEEPREEIVDALEWNYDENNAVEFDGIDVKRQGKENLKCSITIQLKSVDGGKVQYSPGLATLIGMQTGSVNDAVYSIYKYILTNNLFVTEQTKSQDNANDIGNNNNNNENNDISDDDDDEGNNPQNRFELGEVKLDSLLQTVLDTKSTHVPLMDVVQSINKLVSPLPPIKLDYTIDVTKATTYGATTLDVDVSHILHQIPQSQPQPHAQKEEADADDTAKLRGKITKLALQLNSSARKYQFFHELSLHPRETLTHYLWSSKQNELVLQGDQYFNEDAARTSDIYGNNNDDRTLMGNISVLYSQGRL</sequence>
<accession>J8LQU7</accession>
<proteinExistence type="predicted"/>
<comment type="caution">
    <text evidence="2">The sequence shown here is derived from an EMBL/GenBank/DDBJ whole genome shotgun (WGS) entry which is preliminary data.</text>
</comment>
<dbReference type="EMBL" id="ALIE01000023">
    <property type="protein sequence ID" value="EJS44502.1"/>
    <property type="molecule type" value="Genomic_DNA"/>
</dbReference>
<dbReference type="PANTHER" id="PTHR13844">
    <property type="entry name" value="SWI/SNF-RELATED MATRIX-ASSOCIATED ACTIN-DEPENDENT REGULATOR OF CHROMATIN SUBFAMILY D"/>
    <property type="match status" value="1"/>
</dbReference>
<dbReference type="Proteomes" id="UP000006968">
    <property type="component" value="Chromosome III"/>
</dbReference>
<dbReference type="OrthoDB" id="10263741at2759"/>
<gene>
    <name evidence="2" type="ORF">SU7_0385</name>
</gene>
<feature type="region of interest" description="Disordered" evidence="1">
    <location>
        <begin position="282"/>
        <end position="314"/>
    </location>
</feature>
<keyword evidence="3" id="KW-1185">Reference proteome</keyword>
<evidence type="ECO:0000313" key="2">
    <source>
        <dbReference type="EMBL" id="EJS44502.1"/>
    </source>
</evidence>